<evidence type="ECO:0000313" key="2">
    <source>
        <dbReference type="EMBL" id="KKN16801.1"/>
    </source>
</evidence>
<feature type="transmembrane region" description="Helical" evidence="1">
    <location>
        <begin position="7"/>
        <end position="28"/>
    </location>
</feature>
<keyword evidence="1" id="KW-0812">Transmembrane</keyword>
<reference evidence="2" key="1">
    <citation type="journal article" date="2015" name="Nature">
        <title>Complex archaea that bridge the gap between prokaryotes and eukaryotes.</title>
        <authorList>
            <person name="Spang A."/>
            <person name="Saw J.H."/>
            <person name="Jorgensen S.L."/>
            <person name="Zaremba-Niedzwiedzka K."/>
            <person name="Martijn J."/>
            <person name="Lind A.E."/>
            <person name="van Eijk R."/>
            <person name="Schleper C."/>
            <person name="Guy L."/>
            <person name="Ettema T.J."/>
        </authorList>
    </citation>
    <scope>NUCLEOTIDE SEQUENCE</scope>
</reference>
<gene>
    <name evidence="2" type="ORF">LCGC14_0972310</name>
</gene>
<keyword evidence="1" id="KW-0472">Membrane</keyword>
<evidence type="ECO:0000256" key="1">
    <source>
        <dbReference type="SAM" id="Phobius"/>
    </source>
</evidence>
<protein>
    <submittedName>
        <fullName evidence="2">Uncharacterized protein</fullName>
    </submittedName>
</protein>
<accession>A0A0F9QUI8</accession>
<sequence>MREILKWSAIATVVWCGIMIFGSIVYWIDNL</sequence>
<organism evidence="2">
    <name type="scientific">marine sediment metagenome</name>
    <dbReference type="NCBI Taxonomy" id="412755"/>
    <lineage>
        <taxon>unclassified sequences</taxon>
        <taxon>metagenomes</taxon>
        <taxon>ecological metagenomes</taxon>
    </lineage>
</organism>
<name>A0A0F9QUI8_9ZZZZ</name>
<comment type="caution">
    <text evidence="2">The sequence shown here is derived from an EMBL/GenBank/DDBJ whole genome shotgun (WGS) entry which is preliminary data.</text>
</comment>
<dbReference type="EMBL" id="LAZR01003580">
    <property type="protein sequence ID" value="KKN16801.1"/>
    <property type="molecule type" value="Genomic_DNA"/>
</dbReference>
<dbReference type="AlphaFoldDB" id="A0A0F9QUI8"/>
<keyword evidence="1" id="KW-1133">Transmembrane helix</keyword>
<proteinExistence type="predicted"/>